<proteinExistence type="predicted"/>
<dbReference type="Proteomes" id="UP000255411">
    <property type="component" value="Chromosome"/>
</dbReference>
<evidence type="ECO:0000313" key="1">
    <source>
        <dbReference type="EMBL" id="AXJ12899.1"/>
    </source>
</evidence>
<name>A0A345VJJ7_9STRE</name>
<dbReference type="AlphaFoldDB" id="A0A345VJJ7"/>
<evidence type="ECO:0000313" key="2">
    <source>
        <dbReference type="Proteomes" id="UP000255411"/>
    </source>
</evidence>
<organism evidence="1 2">
    <name type="scientific">Streptococcus pluranimalium</name>
    <dbReference type="NCBI Taxonomy" id="82348"/>
    <lineage>
        <taxon>Bacteria</taxon>
        <taxon>Bacillati</taxon>
        <taxon>Bacillota</taxon>
        <taxon>Bacilli</taxon>
        <taxon>Lactobacillales</taxon>
        <taxon>Streptococcaceae</taxon>
        <taxon>Streptococcus</taxon>
    </lineage>
</organism>
<dbReference type="PROSITE" id="PS51257">
    <property type="entry name" value="PROKAR_LIPOPROTEIN"/>
    <property type="match status" value="1"/>
</dbReference>
<reference evidence="1 2" key="1">
    <citation type="submission" date="2017-07" db="EMBL/GenBank/DDBJ databases">
        <title>Streptococcus pluranimalium as cause of bovine abortion.</title>
        <authorList>
            <person name="Rodriguez Campos S."/>
            <person name="Gobeli Brawand S."/>
            <person name="Brodard I."/>
            <person name="Rychener L."/>
            <person name="Perreten V."/>
        </authorList>
    </citation>
    <scope>NUCLEOTIDE SEQUENCE [LARGE SCALE GENOMIC DNA]</scope>
    <source>
        <strain evidence="1 2">14A0014</strain>
    </source>
</reference>
<accession>A0A345VJJ7</accession>
<gene>
    <name evidence="1" type="ORF">Sp14A_09780</name>
</gene>
<dbReference type="RefSeq" id="WP_115130117.1">
    <property type="nucleotide sequence ID" value="NZ_CP022601.1"/>
</dbReference>
<protein>
    <submittedName>
        <fullName evidence="1">Uncharacterized protein</fullName>
    </submittedName>
</protein>
<sequence length="134" mass="15648">MKLERLWIVGILILLVMVACSTQTRPYTGEWYAQAANGKKVKMNFKKEKVTIGEDEFSYEETGHGEFNNGRTFFTITDKQKEYTIAFPEKDNDIAMMLQPDDVEKEPNVGTILYAMHREEYPNFDDYIGRYLVK</sequence>
<dbReference type="EMBL" id="CP022601">
    <property type="protein sequence ID" value="AXJ12899.1"/>
    <property type="molecule type" value="Genomic_DNA"/>
</dbReference>